<keyword evidence="2" id="KW-0378">Hydrolase</keyword>
<keyword evidence="2" id="KW-0482">Metalloprotease</keyword>
<protein>
    <submittedName>
        <fullName evidence="2">Putative zinc metalloprotease</fullName>
    </submittedName>
</protein>
<name>Q8MUS5_MASBA</name>
<dbReference type="GO" id="GO:0046872">
    <property type="term" value="F:metal ion binding"/>
    <property type="evidence" value="ECO:0007669"/>
    <property type="project" value="InterPro"/>
</dbReference>
<feature type="domain" description="Peptidase M16 C-terminal" evidence="1">
    <location>
        <begin position="7"/>
        <end position="137"/>
    </location>
</feature>
<feature type="non-terminal residue" evidence="2">
    <location>
        <position position="1"/>
    </location>
</feature>
<dbReference type="GO" id="GO:0006508">
    <property type="term" value="P:proteolysis"/>
    <property type="evidence" value="ECO:0007669"/>
    <property type="project" value="UniProtKB-KW"/>
</dbReference>
<dbReference type="InterPro" id="IPR007863">
    <property type="entry name" value="Peptidase_M16_C"/>
</dbReference>
<dbReference type="EMBL" id="AF513322">
    <property type="protein sequence ID" value="AAM47003.1"/>
    <property type="molecule type" value="Genomic_DNA"/>
</dbReference>
<dbReference type="Gene3D" id="3.30.830.10">
    <property type="entry name" value="Metalloenzyme, LuxS/M16 peptidase-like"/>
    <property type="match status" value="1"/>
</dbReference>
<dbReference type="AlphaFoldDB" id="Q8MUS5"/>
<dbReference type="SUPFAM" id="SSF63411">
    <property type="entry name" value="LuxS/MPP-like metallohydrolase"/>
    <property type="match status" value="1"/>
</dbReference>
<accession>Q8MUS5</accession>
<dbReference type="InterPro" id="IPR011249">
    <property type="entry name" value="Metalloenz_LuxS/M16"/>
</dbReference>
<feature type="non-terminal residue" evidence="2">
    <location>
        <position position="139"/>
    </location>
</feature>
<evidence type="ECO:0000313" key="2">
    <source>
        <dbReference type="EMBL" id="AAM47003.1"/>
    </source>
</evidence>
<proteinExistence type="predicted"/>
<dbReference type="GO" id="GO:0008237">
    <property type="term" value="F:metallopeptidase activity"/>
    <property type="evidence" value="ECO:0007669"/>
    <property type="project" value="UniProtKB-KW"/>
</dbReference>
<dbReference type="VEuPathDB" id="AmoebaDB:MBAL_014527"/>
<organism evidence="2">
    <name type="scientific">Mastigamoeba balamuthi</name>
    <name type="common">Phreatamoeba balamuthi</name>
    <dbReference type="NCBI Taxonomy" id="108607"/>
    <lineage>
        <taxon>Eukaryota</taxon>
        <taxon>Amoebozoa</taxon>
        <taxon>Evosea</taxon>
        <taxon>Archamoebae</taxon>
        <taxon>Mastigamoebida</taxon>
        <taxon>Mastigamoebidae</taxon>
        <taxon>Mastigamoeba</taxon>
    </lineage>
</organism>
<sequence length="139" mass="15324">GPDAASAEQALALMHDRHYSRFARRDDLWQANTVPLQPPLAQRARVEVEYSIGADESSSEKTLVALAWVLGTSDEPEALILAQGLAHLLFNKEGSPVREALLKSHLAQDISSRLTYDLRQPFLTVVVKNASHDNAQKIV</sequence>
<keyword evidence="2" id="KW-0645">Protease</keyword>
<evidence type="ECO:0000259" key="1">
    <source>
        <dbReference type="Pfam" id="PF05193"/>
    </source>
</evidence>
<dbReference type="Pfam" id="PF05193">
    <property type="entry name" value="Peptidase_M16_C"/>
    <property type="match status" value="1"/>
</dbReference>
<reference evidence="2" key="1">
    <citation type="submission" date="2002-05" db="EMBL/GenBank/DDBJ databases">
        <title>cDNA clones (expressed sequence tags) from the amitochondriate amoeboflagellate, Mastigamoeba balamuthi.</title>
        <authorList>
            <person name="Lee J.A."/>
            <person name="Moore D.V."/>
            <person name="Wu G."/>
            <person name="Gordon P."/>
            <person name="Sensen C.W."/>
            <person name="Gaasterland T."/>
            <person name="Muller M."/>
        </authorList>
    </citation>
    <scope>NUCLEOTIDE SEQUENCE</scope>
    <source>
        <strain evidence="2">ATCC 30984</strain>
    </source>
</reference>